<organism evidence="1">
    <name type="scientific">Caldilineaceae bacterium SB0661_bin_32</name>
    <dbReference type="NCBI Taxonomy" id="2605255"/>
    <lineage>
        <taxon>Bacteria</taxon>
        <taxon>Bacillati</taxon>
        <taxon>Chloroflexota</taxon>
        <taxon>Caldilineae</taxon>
        <taxon>Caldilineales</taxon>
        <taxon>Caldilineaceae</taxon>
    </lineage>
</organism>
<gene>
    <name evidence="1" type="ORF">F4X14_19780</name>
</gene>
<accession>A0A6B1DCQ6</accession>
<dbReference type="EMBL" id="VXMH01000107">
    <property type="protein sequence ID" value="MYC97203.1"/>
    <property type="molecule type" value="Genomic_DNA"/>
</dbReference>
<proteinExistence type="predicted"/>
<dbReference type="AlphaFoldDB" id="A0A6B1DCQ6"/>
<name>A0A6B1DCQ6_9CHLR</name>
<evidence type="ECO:0000313" key="1">
    <source>
        <dbReference type="EMBL" id="MYC97203.1"/>
    </source>
</evidence>
<comment type="caution">
    <text evidence="1">The sequence shown here is derived from an EMBL/GenBank/DDBJ whole genome shotgun (WGS) entry which is preliminary data.</text>
</comment>
<reference evidence="1" key="1">
    <citation type="submission" date="2019-09" db="EMBL/GenBank/DDBJ databases">
        <title>Characterisation of the sponge microbiome using genome-centric metagenomics.</title>
        <authorList>
            <person name="Engelberts J.P."/>
            <person name="Robbins S.J."/>
            <person name="De Goeij J.M."/>
            <person name="Aranda M."/>
            <person name="Bell S.C."/>
            <person name="Webster N.S."/>
        </authorList>
    </citation>
    <scope>NUCLEOTIDE SEQUENCE</scope>
    <source>
        <strain evidence="1">SB0661_bin_32</strain>
    </source>
</reference>
<protein>
    <submittedName>
        <fullName evidence="1">Uncharacterized protein</fullName>
    </submittedName>
</protein>
<sequence>MPTRRPREETARLGDEIYERDIRPQVEADHHGAYVAIDVDSGSWAISGDLRAAAKRLRTQSPDAIDVWLLRVGYRALHHFGGRPLRSAE</sequence>